<dbReference type="STRING" id="1184609.KILIM_005_00580"/>
<keyword evidence="4" id="KW-1185">Reference proteome</keyword>
<name>K6WKX1_9MICO</name>
<dbReference type="eggNOG" id="ENOG5030A02">
    <property type="taxonomic scope" value="Bacteria"/>
</dbReference>
<dbReference type="Proteomes" id="UP000008366">
    <property type="component" value="Unassembled WGS sequence"/>
</dbReference>
<feature type="transmembrane region" description="Helical" evidence="2">
    <location>
        <begin position="153"/>
        <end position="176"/>
    </location>
</feature>
<gene>
    <name evidence="3" type="ORF">KILIM_005_00580</name>
</gene>
<evidence type="ECO:0000313" key="4">
    <source>
        <dbReference type="Proteomes" id="UP000008366"/>
    </source>
</evidence>
<keyword evidence="2" id="KW-1133">Transmembrane helix</keyword>
<feature type="transmembrane region" description="Helical" evidence="2">
    <location>
        <begin position="111"/>
        <end position="133"/>
    </location>
</feature>
<evidence type="ECO:0000256" key="2">
    <source>
        <dbReference type="SAM" id="Phobius"/>
    </source>
</evidence>
<dbReference type="AlphaFoldDB" id="K6WKX1"/>
<feature type="transmembrane region" description="Helical" evidence="2">
    <location>
        <begin position="188"/>
        <end position="207"/>
    </location>
</feature>
<feature type="transmembrane region" description="Helical" evidence="2">
    <location>
        <begin position="28"/>
        <end position="52"/>
    </location>
</feature>
<evidence type="ECO:0008006" key="5">
    <source>
        <dbReference type="Google" id="ProtNLM"/>
    </source>
</evidence>
<keyword evidence="2" id="KW-0812">Transmembrane</keyword>
<evidence type="ECO:0000313" key="3">
    <source>
        <dbReference type="EMBL" id="GAB94441.1"/>
    </source>
</evidence>
<protein>
    <recommendedName>
        <fullName evidence="5">DUF4386 domain-containing protein</fullName>
    </recommendedName>
</protein>
<evidence type="ECO:0000256" key="1">
    <source>
        <dbReference type="SAM" id="MobiDB-lite"/>
    </source>
</evidence>
<sequence length="241" mass="24680">MQPHTTGTAATKGRLADPHTSSSSRERVVGVLAVSLFASLVVQNAVVIAAGAPSYAAPMTEVLAFHAQHRPAVAVAVGLEALNLPLLLGFLTGLHGLVKHRERGGADWSRLAMLAGATLATALASYAVLWVGTTLAADGLTQSSPAFELAWRMHAAAFALSLPALGTVFIGASLAAHSGGVTPRWTRWLGLTGGSLLIAAGAGTLAIADGSAILFLGMPGFFAWFAWLLVAGVRLVRAGSR</sequence>
<feature type="transmembrane region" description="Helical" evidence="2">
    <location>
        <begin position="213"/>
        <end position="236"/>
    </location>
</feature>
<organism evidence="3 4">
    <name type="scientific">Kineosphaera limosa NBRC 100340</name>
    <dbReference type="NCBI Taxonomy" id="1184609"/>
    <lineage>
        <taxon>Bacteria</taxon>
        <taxon>Bacillati</taxon>
        <taxon>Actinomycetota</taxon>
        <taxon>Actinomycetes</taxon>
        <taxon>Micrococcales</taxon>
        <taxon>Dermatophilaceae</taxon>
        <taxon>Kineosphaera</taxon>
    </lineage>
</organism>
<feature type="transmembrane region" description="Helical" evidence="2">
    <location>
        <begin position="72"/>
        <end position="91"/>
    </location>
</feature>
<proteinExistence type="predicted"/>
<reference evidence="3 4" key="1">
    <citation type="submission" date="2012-08" db="EMBL/GenBank/DDBJ databases">
        <title>Whole genome shotgun sequence of Kineosphaera limosa NBRC 100340.</title>
        <authorList>
            <person name="Yoshida I."/>
            <person name="Isaki S."/>
            <person name="Hosoyama A."/>
            <person name="Tsuchikane K."/>
            <person name="Katsumata H."/>
            <person name="Ando Y."/>
            <person name="Ohji S."/>
            <person name="Hamada M."/>
            <person name="Tamura T."/>
            <person name="Yamazoe A."/>
            <person name="Yamazaki S."/>
            <person name="Fujita N."/>
        </authorList>
    </citation>
    <scope>NUCLEOTIDE SEQUENCE [LARGE SCALE GENOMIC DNA]</scope>
    <source>
        <strain evidence="3 4">NBRC 100340</strain>
    </source>
</reference>
<feature type="region of interest" description="Disordered" evidence="1">
    <location>
        <begin position="1"/>
        <end position="22"/>
    </location>
</feature>
<dbReference type="EMBL" id="BAHD01000005">
    <property type="protein sequence ID" value="GAB94441.1"/>
    <property type="molecule type" value="Genomic_DNA"/>
</dbReference>
<keyword evidence="2" id="KW-0472">Membrane</keyword>
<comment type="caution">
    <text evidence="3">The sequence shown here is derived from an EMBL/GenBank/DDBJ whole genome shotgun (WGS) entry which is preliminary data.</text>
</comment>
<accession>K6WKX1</accession>